<dbReference type="PANTHER" id="PTHR48438:SF1">
    <property type="entry name" value="ALPHA-(1,3)-FUCOSYLTRANSFERASE C-RELATED"/>
    <property type="match status" value="1"/>
</dbReference>
<dbReference type="AlphaFoldDB" id="A0A165A5N4"/>
<comment type="similarity">
    <text evidence="3 12">Belongs to the glycosyltransferase 10 family.</text>
</comment>
<dbReference type="InterPro" id="IPR001503">
    <property type="entry name" value="Glyco_trans_10"/>
</dbReference>
<evidence type="ECO:0000256" key="4">
    <source>
        <dbReference type="ARBA" id="ARBA00022676"/>
    </source>
</evidence>
<keyword evidence="16" id="KW-1185">Reference proteome</keyword>
<accession>A0A165A5N4</accession>
<comment type="caution">
    <text evidence="15">The sequence shown here is derived from an EMBL/GenBank/DDBJ whole genome shotgun (WGS) entry which is preliminary data.</text>
</comment>
<evidence type="ECO:0000313" key="15">
    <source>
        <dbReference type="EMBL" id="KZS17205.1"/>
    </source>
</evidence>
<evidence type="ECO:0000313" key="16">
    <source>
        <dbReference type="Proteomes" id="UP000076858"/>
    </source>
</evidence>
<evidence type="ECO:0000256" key="2">
    <source>
        <dbReference type="ARBA" id="ARBA00004922"/>
    </source>
</evidence>
<dbReference type="Pfam" id="PF17039">
    <property type="entry name" value="Glyco_tran_10_N"/>
    <property type="match status" value="1"/>
</dbReference>
<evidence type="ECO:0000256" key="5">
    <source>
        <dbReference type="ARBA" id="ARBA00022679"/>
    </source>
</evidence>
<comment type="pathway">
    <text evidence="2">Protein modification; protein glycosylation.</text>
</comment>
<keyword evidence="4 12" id="KW-0328">Glycosyltransferase</keyword>
<sequence>MLNIPRRQNALIMIGFVLVVGQCYFVLQRHNVRQLAVVKMFLTHPPNYPKYRDEEIFNIVTKRDLRPNTSTPTSTGEYYELMERYAQDVLPDTDAPFKRILFWNEAYGNKEYGVGHGRNALRESGCPVWQCETSDNRTNVQEYDAVVFHLRSWTRNDLPDKRSPHQRYVFWSIESAAWRFIDTNLMKNFFNWTMTYRWDSDIVSPYGYIKPSGGVPLHPTHEQMKNFLSSPSPINYAEGKTKIAAWFVSNCASQSRRNEMVRELQKYIDVDIYGDCGTMVCPRKREDDCRKMAGKKYKFYLSLENSLCQDYVTEKFFGMMHEPIIPVVVGFHDHHEKIAPRHSFINVANFEHIKNLADYMIFLDKNDTLYNEYFWWKSHFEVRNSQQDFNKGMCHLCSALHDKTLSPKIYKDMNEWWDKNATCQTPEIL</sequence>
<dbReference type="InterPro" id="IPR038577">
    <property type="entry name" value="GT10-like_C_sf"/>
</dbReference>
<dbReference type="InterPro" id="IPR031481">
    <property type="entry name" value="Glyco_tran_10_N"/>
</dbReference>
<keyword evidence="7" id="KW-0735">Signal-anchor</keyword>
<protein>
    <recommendedName>
        <fullName evidence="12">Fucosyltransferase</fullName>
        <ecNumber evidence="12">2.4.1.-</ecNumber>
    </recommendedName>
</protein>
<dbReference type="FunFam" id="3.40.50.11660:FF:000004">
    <property type="entry name" value="Glycoprotein 3-alpha-L-fucosyltransferase A"/>
    <property type="match status" value="1"/>
</dbReference>
<feature type="domain" description="Fucosyltransferase N-terminal" evidence="14">
    <location>
        <begin position="98"/>
        <end position="207"/>
    </location>
</feature>
<feature type="transmembrane region" description="Helical" evidence="12">
    <location>
        <begin position="9"/>
        <end position="27"/>
    </location>
</feature>
<dbReference type="Gene3D" id="3.40.50.11660">
    <property type="entry name" value="Glycosyl transferase family 10, C-terminal domain"/>
    <property type="match status" value="1"/>
</dbReference>
<keyword evidence="11" id="KW-0325">Glycoprotein</keyword>
<evidence type="ECO:0000256" key="7">
    <source>
        <dbReference type="ARBA" id="ARBA00022968"/>
    </source>
</evidence>
<dbReference type="InterPro" id="IPR055270">
    <property type="entry name" value="Glyco_tran_10_C"/>
</dbReference>
<dbReference type="EC" id="2.4.1.-" evidence="12"/>
<dbReference type="PANTHER" id="PTHR48438">
    <property type="entry name" value="ALPHA-(1,3)-FUCOSYLTRANSFERASE C-RELATED"/>
    <property type="match status" value="1"/>
</dbReference>
<dbReference type="Proteomes" id="UP000076858">
    <property type="component" value="Unassembled WGS sequence"/>
</dbReference>
<evidence type="ECO:0000256" key="8">
    <source>
        <dbReference type="ARBA" id="ARBA00022989"/>
    </source>
</evidence>
<evidence type="ECO:0000256" key="9">
    <source>
        <dbReference type="ARBA" id="ARBA00023034"/>
    </source>
</evidence>
<dbReference type="OrthoDB" id="427096at2759"/>
<keyword evidence="10 12" id="KW-0472">Membrane</keyword>
<evidence type="ECO:0000259" key="14">
    <source>
        <dbReference type="Pfam" id="PF17039"/>
    </source>
</evidence>
<evidence type="ECO:0000259" key="13">
    <source>
        <dbReference type="Pfam" id="PF00852"/>
    </source>
</evidence>
<keyword evidence="8 12" id="KW-1133">Transmembrane helix</keyword>
<keyword evidence="6 12" id="KW-0812">Transmembrane</keyword>
<keyword evidence="9 12" id="KW-0333">Golgi apparatus</keyword>
<dbReference type="SUPFAM" id="SSF53756">
    <property type="entry name" value="UDP-Glycosyltransferase/glycogen phosphorylase"/>
    <property type="match status" value="1"/>
</dbReference>
<evidence type="ECO:0000256" key="11">
    <source>
        <dbReference type="ARBA" id="ARBA00023180"/>
    </source>
</evidence>
<dbReference type="UniPathway" id="UPA00378"/>
<evidence type="ECO:0000256" key="12">
    <source>
        <dbReference type="RuleBase" id="RU003832"/>
    </source>
</evidence>
<reference evidence="15 16" key="1">
    <citation type="submission" date="2016-03" db="EMBL/GenBank/DDBJ databases">
        <title>EvidentialGene: Evidence-directed Construction of Genes on Genomes.</title>
        <authorList>
            <person name="Gilbert D.G."/>
            <person name="Choi J.-H."/>
            <person name="Mockaitis K."/>
            <person name="Colbourne J."/>
            <person name="Pfrender M."/>
        </authorList>
    </citation>
    <scope>NUCLEOTIDE SEQUENCE [LARGE SCALE GENOMIC DNA]</scope>
    <source>
        <strain evidence="15 16">Xinb3</strain>
        <tissue evidence="15">Complete organism</tissue>
    </source>
</reference>
<dbReference type="Pfam" id="PF00852">
    <property type="entry name" value="Glyco_transf_10"/>
    <property type="match status" value="1"/>
</dbReference>
<dbReference type="GO" id="GO:0032580">
    <property type="term" value="C:Golgi cisterna membrane"/>
    <property type="evidence" value="ECO:0007669"/>
    <property type="project" value="UniProtKB-SubCell"/>
</dbReference>
<dbReference type="EMBL" id="LRGB01000642">
    <property type="protein sequence ID" value="KZS17205.1"/>
    <property type="molecule type" value="Genomic_DNA"/>
</dbReference>
<evidence type="ECO:0000256" key="6">
    <source>
        <dbReference type="ARBA" id="ARBA00022692"/>
    </source>
</evidence>
<dbReference type="GO" id="GO:0008417">
    <property type="term" value="F:fucosyltransferase activity"/>
    <property type="evidence" value="ECO:0007669"/>
    <property type="project" value="InterPro"/>
</dbReference>
<organism evidence="15 16">
    <name type="scientific">Daphnia magna</name>
    <dbReference type="NCBI Taxonomy" id="35525"/>
    <lineage>
        <taxon>Eukaryota</taxon>
        <taxon>Metazoa</taxon>
        <taxon>Ecdysozoa</taxon>
        <taxon>Arthropoda</taxon>
        <taxon>Crustacea</taxon>
        <taxon>Branchiopoda</taxon>
        <taxon>Diplostraca</taxon>
        <taxon>Cladocera</taxon>
        <taxon>Anomopoda</taxon>
        <taxon>Daphniidae</taxon>
        <taxon>Daphnia</taxon>
    </lineage>
</organism>
<evidence type="ECO:0000256" key="10">
    <source>
        <dbReference type="ARBA" id="ARBA00023136"/>
    </source>
</evidence>
<dbReference type="STRING" id="35525.A0A165A5N4"/>
<name>A0A165A5N4_9CRUS</name>
<keyword evidence="5 12" id="KW-0808">Transferase</keyword>
<evidence type="ECO:0000256" key="3">
    <source>
        <dbReference type="ARBA" id="ARBA00008919"/>
    </source>
</evidence>
<proteinExistence type="inferred from homology"/>
<gene>
    <name evidence="15" type="ORF">APZ42_016811</name>
</gene>
<feature type="domain" description="Fucosyltransferase C-terminal" evidence="13">
    <location>
        <begin position="238"/>
        <end position="416"/>
    </location>
</feature>
<evidence type="ECO:0000256" key="1">
    <source>
        <dbReference type="ARBA" id="ARBA00004447"/>
    </source>
</evidence>
<comment type="subcellular location">
    <subcellularLocation>
        <location evidence="1 12">Golgi apparatus</location>
        <location evidence="1 12">Golgi stack membrane</location>
        <topology evidence="1 12">Single-pass type II membrane protein</topology>
    </subcellularLocation>
</comment>